<evidence type="ECO:0000313" key="1">
    <source>
        <dbReference type="EMBL" id="QRC99434.1"/>
    </source>
</evidence>
<gene>
    <name evidence="1" type="ORF">JI435_413460</name>
</gene>
<dbReference type="Proteomes" id="UP000663193">
    <property type="component" value="Chromosome 9"/>
</dbReference>
<accession>A0A7U2I2I5</accession>
<sequence>MRVPRSRYGRLFRNAAYREGNNGFEKGNLQCQFSSVGDVYRLPHFGPEMLPYVGMMGTVSPHACCLAVTNP</sequence>
<evidence type="ECO:0000313" key="2">
    <source>
        <dbReference type="Proteomes" id="UP000663193"/>
    </source>
</evidence>
<dbReference type="VEuPathDB" id="FungiDB:JI435_413460"/>
<proteinExistence type="predicted"/>
<name>A0A7U2I2I5_PHANO</name>
<protein>
    <submittedName>
        <fullName evidence="1">Uncharacterized protein</fullName>
    </submittedName>
</protein>
<dbReference type="EMBL" id="CP069031">
    <property type="protein sequence ID" value="QRC99434.1"/>
    <property type="molecule type" value="Genomic_DNA"/>
</dbReference>
<keyword evidence="2" id="KW-1185">Reference proteome</keyword>
<reference evidence="2" key="1">
    <citation type="journal article" date="2021" name="BMC Genomics">
        <title>Chromosome-level genome assembly and manually-curated proteome of model necrotroph Parastagonospora nodorum Sn15 reveals a genome-wide trove of candidate effector homologs, and redundancy of virulence-related functions within an accessory chromosome.</title>
        <authorList>
            <person name="Bertazzoni S."/>
            <person name="Jones D.A.B."/>
            <person name="Phan H.T."/>
            <person name="Tan K.-C."/>
            <person name="Hane J.K."/>
        </authorList>
    </citation>
    <scope>NUCLEOTIDE SEQUENCE [LARGE SCALE GENOMIC DNA]</scope>
    <source>
        <strain evidence="2">SN15 / ATCC MYA-4574 / FGSC 10173)</strain>
    </source>
</reference>
<dbReference type="AlphaFoldDB" id="A0A7U2I2I5"/>
<organism evidence="1 2">
    <name type="scientific">Phaeosphaeria nodorum (strain SN15 / ATCC MYA-4574 / FGSC 10173)</name>
    <name type="common">Glume blotch fungus</name>
    <name type="synonym">Parastagonospora nodorum</name>
    <dbReference type="NCBI Taxonomy" id="321614"/>
    <lineage>
        <taxon>Eukaryota</taxon>
        <taxon>Fungi</taxon>
        <taxon>Dikarya</taxon>
        <taxon>Ascomycota</taxon>
        <taxon>Pezizomycotina</taxon>
        <taxon>Dothideomycetes</taxon>
        <taxon>Pleosporomycetidae</taxon>
        <taxon>Pleosporales</taxon>
        <taxon>Pleosporineae</taxon>
        <taxon>Phaeosphaeriaceae</taxon>
        <taxon>Parastagonospora</taxon>
    </lineage>
</organism>